<keyword evidence="2" id="KW-0732">Signal</keyword>
<gene>
    <name evidence="3" type="ORF">PBRA_008171</name>
</gene>
<protein>
    <recommendedName>
        <fullName evidence="5">Secreted protein</fullName>
    </recommendedName>
</protein>
<feature type="region of interest" description="Disordered" evidence="1">
    <location>
        <begin position="414"/>
        <end position="455"/>
    </location>
</feature>
<proteinExistence type="predicted"/>
<evidence type="ECO:0000256" key="2">
    <source>
        <dbReference type="SAM" id="SignalP"/>
    </source>
</evidence>
<dbReference type="AlphaFoldDB" id="A0A0G4J0I4"/>
<feature type="compositionally biased region" description="Basic and acidic residues" evidence="1">
    <location>
        <begin position="425"/>
        <end position="444"/>
    </location>
</feature>
<name>A0A0G4J0I4_PLABS</name>
<reference evidence="3 4" key="1">
    <citation type="submission" date="2015-02" db="EMBL/GenBank/DDBJ databases">
        <authorList>
            <person name="Chooi Y.-H."/>
        </authorList>
    </citation>
    <scope>NUCLEOTIDE SEQUENCE [LARGE SCALE GENOMIC DNA]</scope>
    <source>
        <strain evidence="3">E3</strain>
    </source>
</reference>
<evidence type="ECO:0000313" key="4">
    <source>
        <dbReference type="Proteomes" id="UP000039324"/>
    </source>
</evidence>
<organism evidence="3 4">
    <name type="scientific">Plasmodiophora brassicae</name>
    <name type="common">Clubroot disease agent</name>
    <dbReference type="NCBI Taxonomy" id="37360"/>
    <lineage>
        <taxon>Eukaryota</taxon>
        <taxon>Sar</taxon>
        <taxon>Rhizaria</taxon>
        <taxon>Endomyxa</taxon>
        <taxon>Phytomyxea</taxon>
        <taxon>Plasmodiophorida</taxon>
        <taxon>Plasmodiophoridae</taxon>
        <taxon>Plasmodiophora</taxon>
    </lineage>
</organism>
<sequence>MATLPTWSSTTLLLLLLPLLSTTATTTTPAPATSTLLLLLVTVKRTWRRKTPPNRSSSTTATRKALSLWSARPRTTTPANNLLVRAHVVYSRWVCLPSDVVLHGSSGRVVAVTTTVALVVGVSLQAGLGLLLGELGLGRLDGLGDLVVQRQARHDLVRALGALDRVREDDARADAVRRVRRRVDAHRHELVGVGADQPRAQVVLDRVRRRHGAAEAAGRNDVGAPVLHRRHEVAQQPRVTADGGLHRLVPVDGRVQRVRHLRLGVVAPDDTVADAGRVAPDPGGDLGRRPVHVQAGQRREVRLGQARGGLGRDQAVRVGRVGDDHDLAVRVGVRVQRLARRLEDGLVLRQQVLAFHAGAAREPADQDRDLHARVRLGRVRGRRARHDQRVRAVVDLHGHARQRLGRRRYVQQDQVDGLRGAQRLPRRDQRDQAVPDLAGRTRDQHAHRRRRPRHR</sequence>
<dbReference type="AntiFam" id="ANF00197">
    <property type="entry name" value="Shadow ORF (opposite mdh)"/>
</dbReference>
<accession>A0A0G4J0I4</accession>
<evidence type="ECO:0000313" key="3">
    <source>
        <dbReference type="EMBL" id="CEP00859.1"/>
    </source>
</evidence>
<keyword evidence="4" id="KW-1185">Reference proteome</keyword>
<feature type="compositionally biased region" description="Basic residues" evidence="1">
    <location>
        <begin position="445"/>
        <end position="455"/>
    </location>
</feature>
<dbReference type="Proteomes" id="UP000039324">
    <property type="component" value="Unassembled WGS sequence"/>
</dbReference>
<dbReference type="EMBL" id="CDSF01000103">
    <property type="protein sequence ID" value="CEP00859.1"/>
    <property type="molecule type" value="Genomic_DNA"/>
</dbReference>
<feature type="signal peptide" evidence="2">
    <location>
        <begin position="1"/>
        <end position="24"/>
    </location>
</feature>
<feature type="chain" id="PRO_5005193677" description="Secreted protein" evidence="2">
    <location>
        <begin position="25"/>
        <end position="455"/>
    </location>
</feature>
<evidence type="ECO:0008006" key="5">
    <source>
        <dbReference type="Google" id="ProtNLM"/>
    </source>
</evidence>
<evidence type="ECO:0000256" key="1">
    <source>
        <dbReference type="SAM" id="MobiDB-lite"/>
    </source>
</evidence>